<evidence type="ECO:0000256" key="1">
    <source>
        <dbReference type="SAM" id="Phobius"/>
    </source>
</evidence>
<gene>
    <name evidence="2" type="ORF">T4A_6622</name>
</gene>
<feature type="transmembrane region" description="Helical" evidence="1">
    <location>
        <begin position="16"/>
        <end position="40"/>
    </location>
</feature>
<proteinExistence type="predicted"/>
<name>A0A0V1DL88_TRIPS</name>
<reference evidence="2 3" key="1">
    <citation type="submission" date="2015-01" db="EMBL/GenBank/DDBJ databases">
        <title>Evolution of Trichinella species and genotypes.</title>
        <authorList>
            <person name="Korhonen P.K."/>
            <person name="Edoardo P."/>
            <person name="Giuseppe L.R."/>
            <person name="Gasser R.B."/>
        </authorList>
    </citation>
    <scope>NUCLEOTIDE SEQUENCE [LARGE SCALE GENOMIC DNA]</scope>
    <source>
        <strain evidence="2">ISS13</strain>
    </source>
</reference>
<accession>A0A0V1DL88</accession>
<protein>
    <submittedName>
        <fullName evidence="2">Uncharacterized protein</fullName>
    </submittedName>
</protein>
<keyword evidence="1" id="KW-1133">Transmembrane helix</keyword>
<keyword evidence="1" id="KW-0812">Transmembrane</keyword>
<dbReference type="Proteomes" id="UP000054632">
    <property type="component" value="Unassembled WGS sequence"/>
</dbReference>
<comment type="caution">
    <text evidence="2">The sequence shown here is derived from an EMBL/GenBank/DDBJ whole genome shotgun (WGS) entry which is preliminary data.</text>
</comment>
<dbReference type="EMBL" id="JYDR01002397">
    <property type="protein sequence ID" value="KRY62327.1"/>
    <property type="molecule type" value="Genomic_DNA"/>
</dbReference>
<evidence type="ECO:0000313" key="3">
    <source>
        <dbReference type="Proteomes" id="UP000054632"/>
    </source>
</evidence>
<keyword evidence="1" id="KW-0472">Membrane</keyword>
<dbReference type="AlphaFoldDB" id="A0A0V1DL88"/>
<organism evidence="2 3">
    <name type="scientific">Trichinella pseudospiralis</name>
    <name type="common">Parasitic roundworm</name>
    <dbReference type="NCBI Taxonomy" id="6337"/>
    <lineage>
        <taxon>Eukaryota</taxon>
        <taxon>Metazoa</taxon>
        <taxon>Ecdysozoa</taxon>
        <taxon>Nematoda</taxon>
        <taxon>Enoplea</taxon>
        <taxon>Dorylaimia</taxon>
        <taxon>Trichinellida</taxon>
        <taxon>Trichinellidae</taxon>
        <taxon>Trichinella</taxon>
    </lineage>
</organism>
<evidence type="ECO:0000313" key="2">
    <source>
        <dbReference type="EMBL" id="KRY62327.1"/>
    </source>
</evidence>
<sequence>MFFVIPVNLRNHWQMIVLNLLTVLYSLIQINISVLVSLISGMNPKWIPWKFA</sequence>